<evidence type="ECO:0000313" key="1">
    <source>
        <dbReference type="EMBL" id="GEN25034.1"/>
    </source>
</evidence>
<dbReference type="Proteomes" id="UP000321726">
    <property type="component" value="Unassembled WGS sequence"/>
</dbReference>
<evidence type="ECO:0008006" key="3">
    <source>
        <dbReference type="Google" id="ProtNLM"/>
    </source>
</evidence>
<comment type="caution">
    <text evidence="1">The sequence shown here is derived from an EMBL/GenBank/DDBJ whole genome shotgun (WGS) entry which is preliminary data.</text>
</comment>
<sequence>MIDALGRRGRGCVLAGLAEDQNLKEERCCHVSDEIDARFRYFAVPVPGTVKDRRRRRLEPVA</sequence>
<keyword evidence="2" id="KW-1185">Reference proteome</keyword>
<dbReference type="EMBL" id="BJXU01000121">
    <property type="protein sequence ID" value="GEN25034.1"/>
    <property type="molecule type" value="Genomic_DNA"/>
</dbReference>
<name>A0ABQ0WH67_9GAMM</name>
<accession>A0ABQ0WH67</accession>
<reference evidence="1 2" key="1">
    <citation type="submission" date="2019-07" db="EMBL/GenBank/DDBJ databases">
        <title>Whole genome shotgun sequence of Halomonas cupida NBRC 102219.</title>
        <authorList>
            <person name="Hosoyama A."/>
            <person name="Uohara A."/>
            <person name="Ohji S."/>
            <person name="Ichikawa N."/>
        </authorList>
    </citation>
    <scope>NUCLEOTIDE SEQUENCE [LARGE SCALE GENOMIC DNA]</scope>
    <source>
        <strain evidence="1 2">NBRC 102219</strain>
    </source>
</reference>
<proteinExistence type="predicted"/>
<protein>
    <recommendedName>
        <fullName evidence="3">AMP-binding enzyme C-terminal domain-containing protein</fullName>
    </recommendedName>
</protein>
<organism evidence="1 2">
    <name type="scientific">Halomonas cupida</name>
    <dbReference type="NCBI Taxonomy" id="44933"/>
    <lineage>
        <taxon>Bacteria</taxon>
        <taxon>Pseudomonadati</taxon>
        <taxon>Pseudomonadota</taxon>
        <taxon>Gammaproteobacteria</taxon>
        <taxon>Oceanospirillales</taxon>
        <taxon>Halomonadaceae</taxon>
        <taxon>Halomonas</taxon>
    </lineage>
</organism>
<gene>
    <name evidence="1" type="ORF">HCU01_29830</name>
</gene>
<evidence type="ECO:0000313" key="2">
    <source>
        <dbReference type="Proteomes" id="UP000321726"/>
    </source>
</evidence>